<dbReference type="EC" id="4.1.1.65" evidence="11"/>
<reference evidence="13" key="2">
    <citation type="submission" date="2021-04" db="EMBL/GenBank/DDBJ databases">
        <authorList>
            <person name="Gilroy R."/>
        </authorList>
    </citation>
    <scope>NUCLEOTIDE SEQUENCE</scope>
    <source>
        <strain evidence="13">CHK169-11906</strain>
    </source>
</reference>
<evidence type="ECO:0000256" key="11">
    <source>
        <dbReference type="HAMAP-Rule" id="MF_00664"/>
    </source>
</evidence>
<organism evidence="13 14">
    <name type="scientific">Candidatus Alistipes avicola</name>
    <dbReference type="NCBI Taxonomy" id="2838432"/>
    <lineage>
        <taxon>Bacteria</taxon>
        <taxon>Pseudomonadati</taxon>
        <taxon>Bacteroidota</taxon>
        <taxon>Bacteroidia</taxon>
        <taxon>Bacteroidales</taxon>
        <taxon>Rikenellaceae</taxon>
        <taxon>Alistipes</taxon>
    </lineage>
</organism>
<dbReference type="Pfam" id="PF02666">
    <property type="entry name" value="PS_Dcarbxylase"/>
    <property type="match status" value="1"/>
</dbReference>
<comment type="PTM">
    <text evidence="11">Is synthesized initially as an inactive proenzyme. Formation of the active enzyme involves a self-maturation process in which the active site pyruvoyl group is generated from an internal serine residue via an autocatalytic post-translational modification. Two non-identical subunits are generated from the proenzyme in this reaction, and the pyruvate is formed at the N-terminus of the alpha chain, which is derived from the carboxyl end of the proenzyme. The post-translation cleavage follows an unusual pathway, termed non-hydrolytic serinolysis, in which the side chain hydroxyl group of the serine supplies its oxygen atom to form the C-terminus of the beta chain, while the remainder of the serine residue undergoes an oxidative deamination to produce ammonia and the pyruvoyl prosthetic group on the alpha chain.</text>
</comment>
<feature type="active site" description="Schiff-base intermediate with substrate; via pyruvic acid" evidence="11">
    <location>
        <position position="190"/>
    </location>
</feature>
<evidence type="ECO:0000256" key="6">
    <source>
        <dbReference type="ARBA" id="ARBA00023145"/>
    </source>
</evidence>
<dbReference type="HAMAP" id="MF_00664">
    <property type="entry name" value="PS_decarb_PSD_A"/>
    <property type="match status" value="1"/>
</dbReference>
<evidence type="ECO:0000256" key="2">
    <source>
        <dbReference type="ARBA" id="ARBA00022516"/>
    </source>
</evidence>
<keyword evidence="8 11" id="KW-0456">Lyase</keyword>
<comment type="catalytic activity">
    <reaction evidence="11">
        <text>a 1,2-diacyl-sn-glycero-3-phospho-L-serine + H(+) = a 1,2-diacyl-sn-glycero-3-phosphoethanolamine + CO2</text>
        <dbReference type="Rhea" id="RHEA:20828"/>
        <dbReference type="ChEBI" id="CHEBI:15378"/>
        <dbReference type="ChEBI" id="CHEBI:16526"/>
        <dbReference type="ChEBI" id="CHEBI:57262"/>
        <dbReference type="ChEBI" id="CHEBI:64612"/>
        <dbReference type="EC" id="4.1.1.65"/>
    </reaction>
</comment>
<keyword evidence="1 11" id="KW-1003">Cell membrane</keyword>
<evidence type="ECO:0000256" key="1">
    <source>
        <dbReference type="ARBA" id="ARBA00022475"/>
    </source>
</evidence>
<reference evidence="13" key="1">
    <citation type="journal article" date="2021" name="PeerJ">
        <title>Extensive microbial diversity within the chicken gut microbiome revealed by metagenomics and culture.</title>
        <authorList>
            <person name="Gilroy R."/>
            <person name="Ravi A."/>
            <person name="Getino M."/>
            <person name="Pursley I."/>
            <person name="Horton D.L."/>
            <person name="Alikhan N.F."/>
            <person name="Baker D."/>
            <person name="Gharbi K."/>
            <person name="Hall N."/>
            <person name="Watson M."/>
            <person name="Adriaenssens E.M."/>
            <person name="Foster-Nyarko E."/>
            <person name="Jarju S."/>
            <person name="Secka A."/>
            <person name="Antonio M."/>
            <person name="Oren A."/>
            <person name="Chaudhuri R.R."/>
            <person name="La Ragione R."/>
            <person name="Hildebrand F."/>
            <person name="Pallen M.J."/>
        </authorList>
    </citation>
    <scope>NUCLEOTIDE SEQUENCE</scope>
    <source>
        <strain evidence="13">CHK169-11906</strain>
    </source>
</reference>
<comment type="cofactor">
    <cofactor evidence="11">
        <name>pyruvate</name>
        <dbReference type="ChEBI" id="CHEBI:15361"/>
    </cofactor>
    <text evidence="11">Binds 1 pyruvoyl group covalently per subunit.</text>
</comment>
<keyword evidence="6 11" id="KW-0865">Zymogen</keyword>
<feature type="modified residue" description="Pyruvic acid (Ser); by autocatalysis" evidence="11">
    <location>
        <position position="190"/>
    </location>
</feature>
<keyword evidence="3 11" id="KW-0210">Decarboxylase</keyword>
<dbReference type="PANTHER" id="PTHR35809">
    <property type="entry name" value="ARCHAETIDYLSERINE DECARBOXYLASE PROENZYME-RELATED"/>
    <property type="match status" value="1"/>
</dbReference>
<comment type="similarity">
    <text evidence="11">Belongs to the phosphatidylserine decarboxylase family. PSD-A subfamily.</text>
</comment>
<sequence>MKINKEGYKIIGITGVVCVLLWWLMYYLLSQHSVSGLLWFGTLLIVLFWFFIVAFFREPRRVKIHDPELVFAPCDGRVVVTEVVHEHEYLDREMLQISIFMSITNVHMNWVPVGGTVEYFKYHPGRFLVAWHPKSSTENERTTTVVRTTSGKEVLFRQVAGLIARRIVSYMKVGAPVEQNSVCGFIKFGSRIDILIPKDSELLVEIGDPVIGSQTPLARLK</sequence>
<keyword evidence="12" id="KW-0812">Transmembrane</keyword>
<feature type="transmembrane region" description="Helical" evidence="12">
    <location>
        <begin position="7"/>
        <end position="25"/>
    </location>
</feature>
<comment type="subunit">
    <text evidence="11">Heterodimer of a large membrane-associated beta subunit and a small pyruvoyl-containing alpha subunit.</text>
</comment>
<comment type="subcellular location">
    <subcellularLocation>
        <location evidence="11">Cell membrane</location>
        <topology evidence="11">Peripheral membrane protein</topology>
    </subcellularLocation>
</comment>
<feature type="site" description="Cleavage (non-hydrolytic); by autocatalysis" evidence="11">
    <location>
        <begin position="189"/>
        <end position="190"/>
    </location>
</feature>
<keyword evidence="12" id="KW-1133">Transmembrane helix</keyword>
<dbReference type="NCBIfam" id="NF003678">
    <property type="entry name" value="PRK05305.1-2"/>
    <property type="match status" value="1"/>
</dbReference>
<dbReference type="GO" id="GO:0006646">
    <property type="term" value="P:phosphatidylethanolamine biosynthetic process"/>
    <property type="evidence" value="ECO:0007669"/>
    <property type="project" value="UniProtKB-UniRule"/>
</dbReference>
<evidence type="ECO:0000256" key="9">
    <source>
        <dbReference type="ARBA" id="ARBA00023264"/>
    </source>
</evidence>
<evidence type="ECO:0000256" key="5">
    <source>
        <dbReference type="ARBA" id="ARBA00023136"/>
    </source>
</evidence>
<accession>A0A9D2L530</accession>
<keyword evidence="9 11" id="KW-1208">Phospholipid metabolism</keyword>
<comment type="function">
    <text evidence="11">Catalyzes the formation of phosphatidylethanolamine (PtdEtn) from phosphatidylserine (PtdSer).</text>
</comment>
<feature type="chain" id="PRO_5039773236" description="Phosphatidylserine decarboxylase alpha chain" evidence="11">
    <location>
        <begin position="190"/>
        <end position="221"/>
    </location>
</feature>
<comment type="pathway">
    <text evidence="11">Phospholipid metabolism; phosphatidylethanolamine biosynthesis; phosphatidylethanolamine from CDP-diacylglycerol: step 2/2.</text>
</comment>
<dbReference type="InterPro" id="IPR033175">
    <property type="entry name" value="PSD-A"/>
</dbReference>
<dbReference type="GO" id="GO:0005886">
    <property type="term" value="C:plasma membrane"/>
    <property type="evidence" value="ECO:0007669"/>
    <property type="project" value="UniProtKB-SubCell"/>
</dbReference>
<proteinExistence type="inferred from homology"/>
<evidence type="ECO:0000256" key="7">
    <source>
        <dbReference type="ARBA" id="ARBA00023209"/>
    </source>
</evidence>
<evidence type="ECO:0000256" key="3">
    <source>
        <dbReference type="ARBA" id="ARBA00022793"/>
    </source>
</evidence>
<evidence type="ECO:0000313" key="13">
    <source>
        <dbReference type="EMBL" id="HJA99386.1"/>
    </source>
</evidence>
<keyword evidence="7 11" id="KW-0594">Phospholipid biosynthesis</keyword>
<keyword evidence="5 11" id="KW-0472">Membrane</keyword>
<feature type="chain" id="PRO_5039773235" description="Phosphatidylserine decarboxylase beta chain" evidence="11">
    <location>
        <begin position="1"/>
        <end position="189"/>
    </location>
</feature>
<feature type="transmembrane region" description="Helical" evidence="12">
    <location>
        <begin position="37"/>
        <end position="56"/>
    </location>
</feature>
<keyword evidence="10 11" id="KW-0670">Pyruvate</keyword>
<name>A0A9D2L530_9BACT</name>
<keyword evidence="4 11" id="KW-0443">Lipid metabolism</keyword>
<dbReference type="AlphaFoldDB" id="A0A9D2L530"/>
<dbReference type="InterPro" id="IPR003817">
    <property type="entry name" value="PS_Dcarbxylase"/>
</dbReference>
<protein>
    <recommendedName>
        <fullName evidence="11">Phosphatidylserine decarboxylase proenzyme</fullName>
        <ecNumber evidence="11">4.1.1.65</ecNumber>
    </recommendedName>
    <component>
        <recommendedName>
            <fullName evidence="11">Phosphatidylserine decarboxylase alpha chain</fullName>
        </recommendedName>
    </component>
    <component>
        <recommendedName>
            <fullName evidence="11">Phosphatidylserine decarboxylase beta chain</fullName>
        </recommendedName>
    </component>
</protein>
<dbReference type="Proteomes" id="UP000824259">
    <property type="component" value="Unassembled WGS sequence"/>
</dbReference>
<keyword evidence="2 11" id="KW-0444">Lipid biosynthesis</keyword>
<evidence type="ECO:0000256" key="4">
    <source>
        <dbReference type="ARBA" id="ARBA00023098"/>
    </source>
</evidence>
<evidence type="ECO:0000256" key="8">
    <source>
        <dbReference type="ARBA" id="ARBA00023239"/>
    </source>
</evidence>
<dbReference type="GO" id="GO:0004609">
    <property type="term" value="F:phosphatidylserine decarboxylase activity"/>
    <property type="evidence" value="ECO:0007669"/>
    <property type="project" value="UniProtKB-UniRule"/>
</dbReference>
<evidence type="ECO:0000256" key="10">
    <source>
        <dbReference type="ARBA" id="ARBA00023317"/>
    </source>
</evidence>
<comment type="caution">
    <text evidence="13">The sequence shown here is derived from an EMBL/GenBank/DDBJ whole genome shotgun (WGS) entry which is preliminary data.</text>
</comment>
<dbReference type="EMBL" id="DWYR01000024">
    <property type="protein sequence ID" value="HJA99386.1"/>
    <property type="molecule type" value="Genomic_DNA"/>
</dbReference>
<evidence type="ECO:0000256" key="12">
    <source>
        <dbReference type="SAM" id="Phobius"/>
    </source>
</evidence>
<gene>
    <name evidence="11" type="primary">psd</name>
    <name evidence="13" type="ORF">H9779_07315</name>
</gene>
<dbReference type="PANTHER" id="PTHR35809:SF1">
    <property type="entry name" value="ARCHAETIDYLSERINE DECARBOXYLASE PROENZYME-RELATED"/>
    <property type="match status" value="1"/>
</dbReference>
<evidence type="ECO:0000313" key="14">
    <source>
        <dbReference type="Proteomes" id="UP000824259"/>
    </source>
</evidence>